<keyword evidence="2" id="KW-1185">Reference proteome</keyword>
<evidence type="ECO:0000313" key="1">
    <source>
        <dbReference type="EMBL" id="PRQ53997.1"/>
    </source>
</evidence>
<gene>
    <name evidence="1" type="ORF">RchiOBHm_Chr2g0172701</name>
</gene>
<dbReference type="Gramene" id="PRQ53997">
    <property type="protein sequence ID" value="PRQ53997"/>
    <property type="gene ID" value="RchiOBHm_Chr2g0172701"/>
</dbReference>
<name>A0A2P6S5N7_ROSCH</name>
<organism evidence="1 2">
    <name type="scientific">Rosa chinensis</name>
    <name type="common">China rose</name>
    <dbReference type="NCBI Taxonomy" id="74649"/>
    <lineage>
        <taxon>Eukaryota</taxon>
        <taxon>Viridiplantae</taxon>
        <taxon>Streptophyta</taxon>
        <taxon>Embryophyta</taxon>
        <taxon>Tracheophyta</taxon>
        <taxon>Spermatophyta</taxon>
        <taxon>Magnoliopsida</taxon>
        <taxon>eudicotyledons</taxon>
        <taxon>Gunneridae</taxon>
        <taxon>Pentapetalae</taxon>
        <taxon>rosids</taxon>
        <taxon>fabids</taxon>
        <taxon>Rosales</taxon>
        <taxon>Rosaceae</taxon>
        <taxon>Rosoideae</taxon>
        <taxon>Rosoideae incertae sedis</taxon>
        <taxon>Rosa</taxon>
    </lineage>
</organism>
<protein>
    <submittedName>
        <fullName evidence="1">Uncharacterized protein</fullName>
    </submittedName>
</protein>
<dbReference type="AlphaFoldDB" id="A0A2P6S5N7"/>
<dbReference type="EMBL" id="PDCK01000040">
    <property type="protein sequence ID" value="PRQ53997.1"/>
    <property type="molecule type" value="Genomic_DNA"/>
</dbReference>
<evidence type="ECO:0000313" key="2">
    <source>
        <dbReference type="Proteomes" id="UP000238479"/>
    </source>
</evidence>
<sequence length="83" mass="9593">MLIRVRKNVINATGLQLKNLIHYMLIAIMLKSPPACLVPGAGLGRLALEISCRGVHTLWLLKILFFFRERRSIFIEEKKNYKL</sequence>
<accession>A0A2P6S5N7</accession>
<proteinExistence type="predicted"/>
<dbReference type="Proteomes" id="UP000238479">
    <property type="component" value="Chromosome 2"/>
</dbReference>
<reference evidence="1 2" key="1">
    <citation type="journal article" date="2018" name="Nat. Genet.">
        <title>The Rosa genome provides new insights in the design of modern roses.</title>
        <authorList>
            <person name="Bendahmane M."/>
        </authorList>
    </citation>
    <scope>NUCLEOTIDE SEQUENCE [LARGE SCALE GENOMIC DNA]</scope>
    <source>
        <strain evidence="2">cv. Old Blush</strain>
    </source>
</reference>
<comment type="caution">
    <text evidence="1">The sequence shown here is derived from an EMBL/GenBank/DDBJ whole genome shotgun (WGS) entry which is preliminary data.</text>
</comment>